<evidence type="ECO:0000256" key="11">
    <source>
        <dbReference type="ARBA" id="ARBA00047776"/>
    </source>
</evidence>
<dbReference type="InterPro" id="IPR051930">
    <property type="entry name" value="FNR_type-1"/>
</dbReference>
<dbReference type="InterPro" id="IPR017927">
    <property type="entry name" value="FAD-bd_FR_type"/>
</dbReference>
<dbReference type="PANTHER" id="PTHR47878">
    <property type="entry name" value="OXIDOREDUCTASE FAD/NAD(P)-BINDING DOMAIN PROTEIN"/>
    <property type="match status" value="1"/>
</dbReference>
<evidence type="ECO:0000256" key="8">
    <source>
        <dbReference type="ARBA" id="ARBA00022827"/>
    </source>
</evidence>
<comment type="similarity">
    <text evidence="2">Belongs to the ferredoxin--NADP reductase type 1 family.</text>
</comment>
<dbReference type="GO" id="GO:0000166">
    <property type="term" value="F:nucleotide binding"/>
    <property type="evidence" value="ECO:0007669"/>
    <property type="project" value="UniProtKB-KW"/>
</dbReference>
<evidence type="ECO:0000256" key="4">
    <source>
        <dbReference type="ARBA" id="ARBA00013223"/>
    </source>
</evidence>
<evidence type="ECO:0000256" key="3">
    <source>
        <dbReference type="ARBA" id="ARBA00011245"/>
    </source>
</evidence>
<evidence type="ECO:0000313" key="14">
    <source>
        <dbReference type="Proteomes" id="UP000270626"/>
    </source>
</evidence>
<comment type="cofactor">
    <cofactor evidence="1">
        <name>FAD</name>
        <dbReference type="ChEBI" id="CHEBI:57692"/>
    </cofactor>
</comment>
<dbReference type="PANTHER" id="PTHR47878:SF1">
    <property type="entry name" value="FLAVODOXIN_FERREDOXIN--NADP REDUCTASE"/>
    <property type="match status" value="1"/>
</dbReference>
<organism evidence="13 14">
    <name type="scientific">Azonexus fungiphilus</name>
    <dbReference type="NCBI Taxonomy" id="146940"/>
    <lineage>
        <taxon>Bacteria</taxon>
        <taxon>Pseudomonadati</taxon>
        <taxon>Pseudomonadota</taxon>
        <taxon>Betaproteobacteria</taxon>
        <taxon>Rhodocyclales</taxon>
        <taxon>Azonexaceae</taxon>
        <taxon>Azonexus</taxon>
    </lineage>
</organism>
<proteinExistence type="inferred from homology"/>
<protein>
    <recommendedName>
        <fullName evidence="5">Ferredoxin--NADP reductase</fullName>
        <ecNumber evidence="4">1.18.1.2</ecNumber>
    </recommendedName>
</protein>
<dbReference type="PROSITE" id="PS51384">
    <property type="entry name" value="FAD_FR"/>
    <property type="match status" value="1"/>
</dbReference>
<dbReference type="Pfam" id="PF00970">
    <property type="entry name" value="FAD_binding_6"/>
    <property type="match status" value="1"/>
</dbReference>
<keyword evidence="7" id="KW-0547">Nucleotide-binding</keyword>
<dbReference type="InterPro" id="IPR039261">
    <property type="entry name" value="FNR_nucleotide-bd"/>
</dbReference>
<evidence type="ECO:0000256" key="1">
    <source>
        <dbReference type="ARBA" id="ARBA00001974"/>
    </source>
</evidence>
<dbReference type="SUPFAM" id="SSF63380">
    <property type="entry name" value="Riboflavin synthase domain-like"/>
    <property type="match status" value="1"/>
</dbReference>
<dbReference type="InterPro" id="IPR033892">
    <property type="entry name" value="FNR_bac"/>
</dbReference>
<dbReference type="EC" id="1.18.1.2" evidence="4"/>
<feature type="domain" description="FAD-binding FR-type" evidence="12">
    <location>
        <begin position="2"/>
        <end position="102"/>
    </location>
</feature>
<dbReference type="Proteomes" id="UP000270626">
    <property type="component" value="Unassembled WGS sequence"/>
</dbReference>
<evidence type="ECO:0000256" key="5">
    <source>
        <dbReference type="ARBA" id="ARBA00013903"/>
    </source>
</evidence>
<keyword evidence="14" id="KW-1185">Reference proteome</keyword>
<evidence type="ECO:0000259" key="12">
    <source>
        <dbReference type="PROSITE" id="PS51384"/>
    </source>
</evidence>
<accession>A0A495VQV9</accession>
<evidence type="ECO:0000256" key="6">
    <source>
        <dbReference type="ARBA" id="ARBA00022630"/>
    </source>
</evidence>
<keyword evidence="6" id="KW-0285">Flavoprotein</keyword>
<dbReference type="AlphaFoldDB" id="A0A495VQV9"/>
<evidence type="ECO:0000313" key="13">
    <source>
        <dbReference type="EMBL" id="RKT50755.1"/>
    </source>
</evidence>
<dbReference type="FunFam" id="2.40.30.10:FF:000018">
    <property type="entry name" value="Ferredoxin--NADP(+) reductase"/>
    <property type="match status" value="1"/>
</dbReference>
<comment type="subunit">
    <text evidence="3">Monomer.</text>
</comment>
<dbReference type="SUPFAM" id="SSF52343">
    <property type="entry name" value="Ferredoxin reductase-like, C-terminal NADP-linked domain"/>
    <property type="match status" value="1"/>
</dbReference>
<dbReference type="CDD" id="cd06195">
    <property type="entry name" value="FNR1"/>
    <property type="match status" value="1"/>
</dbReference>
<keyword evidence="9" id="KW-0521">NADP</keyword>
<evidence type="ECO:0000256" key="10">
    <source>
        <dbReference type="ARBA" id="ARBA00023002"/>
    </source>
</evidence>
<reference evidence="13 14" key="1">
    <citation type="submission" date="2018-10" db="EMBL/GenBank/DDBJ databases">
        <title>Genomic Encyclopedia of Type Strains, Phase IV (KMG-IV): sequencing the most valuable type-strain genomes for metagenomic binning, comparative biology and taxonomic classification.</title>
        <authorList>
            <person name="Goeker M."/>
        </authorList>
    </citation>
    <scope>NUCLEOTIDE SEQUENCE [LARGE SCALE GENOMIC DNA]</scope>
    <source>
        <strain evidence="13 14">DSM 23841</strain>
    </source>
</reference>
<keyword evidence="8" id="KW-0274">FAD</keyword>
<dbReference type="InterPro" id="IPR008333">
    <property type="entry name" value="Cbr1-like_FAD-bd_dom"/>
</dbReference>
<dbReference type="InterPro" id="IPR001433">
    <property type="entry name" value="OxRdtase_FAD/NAD-bd"/>
</dbReference>
<evidence type="ECO:0000256" key="7">
    <source>
        <dbReference type="ARBA" id="ARBA00022741"/>
    </source>
</evidence>
<dbReference type="FunFam" id="3.40.50.80:FF:000002">
    <property type="entry name" value="Ferredoxin--NADP reductase"/>
    <property type="match status" value="1"/>
</dbReference>
<dbReference type="InterPro" id="IPR017938">
    <property type="entry name" value="Riboflavin_synthase-like_b-brl"/>
</dbReference>
<name>A0A495VQV9_9RHOO</name>
<comment type="caution">
    <text evidence="13">The sequence shown here is derived from an EMBL/GenBank/DDBJ whole genome shotgun (WGS) entry which is preliminary data.</text>
</comment>
<evidence type="ECO:0000256" key="2">
    <source>
        <dbReference type="ARBA" id="ARBA00008312"/>
    </source>
</evidence>
<evidence type="ECO:0000256" key="9">
    <source>
        <dbReference type="ARBA" id="ARBA00022857"/>
    </source>
</evidence>
<keyword evidence="10" id="KW-0560">Oxidoreductase</keyword>
<gene>
    <name evidence="13" type="ORF">DFR40_2690</name>
</gene>
<dbReference type="Pfam" id="PF00175">
    <property type="entry name" value="NAD_binding_1"/>
    <property type="match status" value="1"/>
</dbReference>
<dbReference type="GO" id="GO:0042167">
    <property type="term" value="P:heme catabolic process"/>
    <property type="evidence" value="ECO:0007669"/>
    <property type="project" value="TreeGrafter"/>
</dbReference>
<comment type="catalytic activity">
    <reaction evidence="11">
        <text>2 reduced [2Fe-2S]-[ferredoxin] + NADP(+) + H(+) = 2 oxidized [2Fe-2S]-[ferredoxin] + NADPH</text>
        <dbReference type="Rhea" id="RHEA:20125"/>
        <dbReference type="Rhea" id="RHEA-COMP:10000"/>
        <dbReference type="Rhea" id="RHEA-COMP:10001"/>
        <dbReference type="ChEBI" id="CHEBI:15378"/>
        <dbReference type="ChEBI" id="CHEBI:33737"/>
        <dbReference type="ChEBI" id="CHEBI:33738"/>
        <dbReference type="ChEBI" id="CHEBI:57783"/>
        <dbReference type="ChEBI" id="CHEBI:58349"/>
        <dbReference type="EC" id="1.18.1.2"/>
    </reaction>
</comment>
<dbReference type="Gene3D" id="2.40.30.10">
    <property type="entry name" value="Translation factors"/>
    <property type="match status" value="1"/>
</dbReference>
<dbReference type="GO" id="GO:0004324">
    <property type="term" value="F:ferredoxin-NADP+ reductase activity"/>
    <property type="evidence" value="ECO:0007669"/>
    <property type="project" value="UniProtKB-EC"/>
</dbReference>
<dbReference type="Gene3D" id="3.40.50.80">
    <property type="entry name" value="Nucleotide-binding domain of ferredoxin-NADP reductase (FNR) module"/>
    <property type="match status" value="1"/>
</dbReference>
<dbReference type="RefSeq" id="WP_121458982.1">
    <property type="nucleotide sequence ID" value="NZ_JAANMQ010000013.1"/>
</dbReference>
<dbReference type="EMBL" id="RBXP01000017">
    <property type="protein sequence ID" value="RKT50755.1"/>
    <property type="molecule type" value="Genomic_DNA"/>
</dbReference>
<dbReference type="GO" id="GO:0034599">
    <property type="term" value="P:cellular response to oxidative stress"/>
    <property type="evidence" value="ECO:0007669"/>
    <property type="project" value="TreeGrafter"/>
</dbReference>
<sequence length="258" mass="29553">MSNFNRETVISVHHWNDSLFTFRTTRDPGLRFINGQFVTIGLEVNGRPLMRAYSVASANYEEHLEFFSIKVQDGPLTSRLQHLQPGDQLLVSRKPTGTLVLRDLHPGKRLFLFATGTGLAPFMSLIHDPEMYERFEQIILIHGVRWTSELAYHDYIENDLKEHEYLGEEIRDKLIYYPTVTREPFRNEGRQTDLIMSGKLFADLGIAPLDPATDRGMICGSPAMLKEISAMLDGFGFRISKHIGEMGDYVIERAFVEQ</sequence>
<dbReference type="OrthoDB" id="9784483at2"/>